<dbReference type="Gene3D" id="3.30.710.10">
    <property type="entry name" value="Potassium Channel Kv1.1, Chain A"/>
    <property type="match status" value="1"/>
</dbReference>
<dbReference type="EMBL" id="MU001501">
    <property type="protein sequence ID" value="KAF2444398.1"/>
    <property type="molecule type" value="Genomic_DNA"/>
</dbReference>
<gene>
    <name evidence="1" type="ORF">P171DRAFT_32017</name>
</gene>
<evidence type="ECO:0000313" key="1">
    <source>
        <dbReference type="EMBL" id="KAF2444398.1"/>
    </source>
</evidence>
<organism evidence="1 2">
    <name type="scientific">Karstenula rhodostoma CBS 690.94</name>
    <dbReference type="NCBI Taxonomy" id="1392251"/>
    <lineage>
        <taxon>Eukaryota</taxon>
        <taxon>Fungi</taxon>
        <taxon>Dikarya</taxon>
        <taxon>Ascomycota</taxon>
        <taxon>Pezizomycotina</taxon>
        <taxon>Dothideomycetes</taxon>
        <taxon>Pleosporomycetidae</taxon>
        <taxon>Pleosporales</taxon>
        <taxon>Massarineae</taxon>
        <taxon>Didymosphaeriaceae</taxon>
        <taxon>Karstenula</taxon>
    </lineage>
</organism>
<dbReference type="OrthoDB" id="3794732at2759"/>
<dbReference type="CDD" id="cd18186">
    <property type="entry name" value="BTB_POZ_ZBTB_KLHL-like"/>
    <property type="match status" value="1"/>
</dbReference>
<protein>
    <recommendedName>
        <fullName evidence="3">BTB domain-containing protein</fullName>
    </recommendedName>
</protein>
<reference evidence="1" key="1">
    <citation type="journal article" date="2020" name="Stud. Mycol.">
        <title>101 Dothideomycetes genomes: a test case for predicting lifestyles and emergence of pathogens.</title>
        <authorList>
            <person name="Haridas S."/>
            <person name="Albert R."/>
            <person name="Binder M."/>
            <person name="Bloem J."/>
            <person name="Labutti K."/>
            <person name="Salamov A."/>
            <person name="Andreopoulos B."/>
            <person name="Baker S."/>
            <person name="Barry K."/>
            <person name="Bills G."/>
            <person name="Bluhm B."/>
            <person name="Cannon C."/>
            <person name="Castanera R."/>
            <person name="Culley D."/>
            <person name="Daum C."/>
            <person name="Ezra D."/>
            <person name="Gonzalez J."/>
            <person name="Henrissat B."/>
            <person name="Kuo A."/>
            <person name="Liang C."/>
            <person name="Lipzen A."/>
            <person name="Lutzoni F."/>
            <person name="Magnuson J."/>
            <person name="Mondo S."/>
            <person name="Nolan M."/>
            <person name="Ohm R."/>
            <person name="Pangilinan J."/>
            <person name="Park H.-J."/>
            <person name="Ramirez L."/>
            <person name="Alfaro M."/>
            <person name="Sun H."/>
            <person name="Tritt A."/>
            <person name="Yoshinaga Y."/>
            <person name="Zwiers L.-H."/>
            <person name="Turgeon B."/>
            <person name="Goodwin S."/>
            <person name="Spatafora J."/>
            <person name="Crous P."/>
            <person name="Grigoriev I."/>
        </authorList>
    </citation>
    <scope>NUCLEOTIDE SEQUENCE</scope>
    <source>
        <strain evidence="1">CBS 690.94</strain>
    </source>
</reference>
<sequence>MHNLGSVLQLTEHRFSGPVIRVIVKYHAEQDDRVGEGKEIKPIEFWVPRDLLRHSSKFFQAATKPEWDALRDKSHTVTISFIEPELFQAYIHWLYLGTIPCTGGDNLDDESDHILLANLYVVGERLMDSKLKNDLLDTIANMADDYFPGAAAICTIYEGTPPESSARRLLTDLCVWGAHANDNSWPVEYDEYPREALLDILKAMTRLREISVPNDHSPWHKLQDYHEKVE</sequence>
<name>A0A9P4UCI6_9PLEO</name>
<proteinExistence type="predicted"/>
<dbReference type="InterPro" id="IPR011333">
    <property type="entry name" value="SKP1/BTB/POZ_sf"/>
</dbReference>
<comment type="caution">
    <text evidence="1">The sequence shown here is derived from an EMBL/GenBank/DDBJ whole genome shotgun (WGS) entry which is preliminary data.</text>
</comment>
<dbReference type="PANTHER" id="PTHR47843:SF2">
    <property type="entry name" value="BTB DOMAIN-CONTAINING PROTEIN"/>
    <property type="match status" value="1"/>
</dbReference>
<dbReference type="SUPFAM" id="SSF54695">
    <property type="entry name" value="POZ domain"/>
    <property type="match status" value="1"/>
</dbReference>
<keyword evidence="2" id="KW-1185">Reference proteome</keyword>
<dbReference type="PANTHER" id="PTHR47843">
    <property type="entry name" value="BTB DOMAIN-CONTAINING PROTEIN-RELATED"/>
    <property type="match status" value="1"/>
</dbReference>
<accession>A0A9P4UCI6</accession>
<dbReference type="Proteomes" id="UP000799764">
    <property type="component" value="Unassembled WGS sequence"/>
</dbReference>
<evidence type="ECO:0008006" key="3">
    <source>
        <dbReference type="Google" id="ProtNLM"/>
    </source>
</evidence>
<evidence type="ECO:0000313" key="2">
    <source>
        <dbReference type="Proteomes" id="UP000799764"/>
    </source>
</evidence>
<dbReference type="AlphaFoldDB" id="A0A9P4UCI6"/>